<gene>
    <name evidence="3" type="ORF">V8G54_012390</name>
</gene>
<dbReference type="EMBL" id="CP144697">
    <property type="protein sequence ID" value="WVZ14824.1"/>
    <property type="molecule type" value="Genomic_DNA"/>
</dbReference>
<organism evidence="3 4">
    <name type="scientific">Vigna mungo</name>
    <name type="common">Black gram</name>
    <name type="synonym">Phaseolus mungo</name>
    <dbReference type="NCBI Taxonomy" id="3915"/>
    <lineage>
        <taxon>Eukaryota</taxon>
        <taxon>Viridiplantae</taxon>
        <taxon>Streptophyta</taxon>
        <taxon>Embryophyta</taxon>
        <taxon>Tracheophyta</taxon>
        <taxon>Spermatophyta</taxon>
        <taxon>Magnoliopsida</taxon>
        <taxon>eudicotyledons</taxon>
        <taxon>Gunneridae</taxon>
        <taxon>Pentapetalae</taxon>
        <taxon>rosids</taxon>
        <taxon>fabids</taxon>
        <taxon>Fabales</taxon>
        <taxon>Fabaceae</taxon>
        <taxon>Papilionoideae</taxon>
        <taxon>50 kb inversion clade</taxon>
        <taxon>NPAAA clade</taxon>
        <taxon>indigoferoid/millettioid clade</taxon>
        <taxon>Phaseoleae</taxon>
        <taxon>Vigna</taxon>
    </lineage>
</organism>
<dbReference type="AlphaFoldDB" id="A0AAQ3S3Z6"/>
<dbReference type="GO" id="GO:0005634">
    <property type="term" value="C:nucleus"/>
    <property type="evidence" value="ECO:0007669"/>
    <property type="project" value="InterPro"/>
</dbReference>
<dbReference type="Proteomes" id="UP001374535">
    <property type="component" value="Chromosome 4"/>
</dbReference>
<dbReference type="GO" id="GO:0006355">
    <property type="term" value="P:regulation of DNA-templated transcription"/>
    <property type="evidence" value="ECO:0007669"/>
    <property type="project" value="InterPro"/>
</dbReference>
<feature type="region of interest" description="Disordered" evidence="1">
    <location>
        <begin position="424"/>
        <end position="474"/>
    </location>
</feature>
<dbReference type="Gene3D" id="3.10.10.10">
    <property type="entry name" value="HIV Type 1 Reverse Transcriptase, subunit A, domain 1"/>
    <property type="match status" value="1"/>
</dbReference>
<dbReference type="InterPro" id="IPR043502">
    <property type="entry name" value="DNA/RNA_pol_sf"/>
</dbReference>
<feature type="compositionally biased region" description="Gly residues" evidence="1">
    <location>
        <begin position="239"/>
        <end position="253"/>
    </location>
</feature>
<dbReference type="InterPro" id="IPR007207">
    <property type="entry name" value="Not_N"/>
</dbReference>
<dbReference type="SUPFAM" id="SSF56672">
    <property type="entry name" value="DNA/RNA polymerases"/>
    <property type="match status" value="1"/>
</dbReference>
<dbReference type="PANTHER" id="PTHR15503">
    <property type="entry name" value="LDOC1 RELATED"/>
    <property type="match status" value="1"/>
</dbReference>
<dbReference type="InterPro" id="IPR032567">
    <property type="entry name" value="RTL1-rel"/>
</dbReference>
<dbReference type="Pfam" id="PF04065">
    <property type="entry name" value="Not3"/>
    <property type="match status" value="1"/>
</dbReference>
<protein>
    <recommendedName>
        <fullName evidence="2">CCR4-Not complex component Not N-terminal domain-containing protein</fullName>
    </recommendedName>
</protein>
<evidence type="ECO:0000313" key="4">
    <source>
        <dbReference type="Proteomes" id="UP001374535"/>
    </source>
</evidence>
<proteinExistence type="predicted"/>
<keyword evidence="4" id="KW-1185">Reference proteome</keyword>
<feature type="region of interest" description="Disordered" evidence="1">
    <location>
        <begin position="219"/>
        <end position="254"/>
    </location>
</feature>
<evidence type="ECO:0000256" key="1">
    <source>
        <dbReference type="SAM" id="MobiDB-lite"/>
    </source>
</evidence>
<dbReference type="SUPFAM" id="SSF50630">
    <property type="entry name" value="Acid proteases"/>
    <property type="match status" value="1"/>
</dbReference>
<dbReference type="Gene3D" id="2.40.70.10">
    <property type="entry name" value="Acid Proteases"/>
    <property type="match status" value="1"/>
</dbReference>
<feature type="domain" description="CCR4-Not complex component Not N-terminal" evidence="2">
    <location>
        <begin position="48"/>
        <end position="116"/>
    </location>
</feature>
<dbReference type="Pfam" id="PF08284">
    <property type="entry name" value="RVP_2"/>
    <property type="match status" value="1"/>
</dbReference>
<reference evidence="3 4" key="1">
    <citation type="journal article" date="2023" name="Life. Sci Alliance">
        <title>Evolutionary insights into 3D genome organization and epigenetic landscape of Vigna mungo.</title>
        <authorList>
            <person name="Junaid A."/>
            <person name="Singh B."/>
            <person name="Bhatia S."/>
        </authorList>
    </citation>
    <scope>NUCLEOTIDE SEQUENCE [LARGE SCALE GENOMIC DNA]</scope>
    <source>
        <strain evidence="3">Urdbean</strain>
    </source>
</reference>
<sequence length="851" mass="95924">MITTTFCKNGWVSLSGEEEKEENIASKNERQRLNLPTENRKFRKRLEFQGEIDRVLKKVQEGVEVFDSIWNKVYDTDNANQKEKFEADLKKEIKKLQRYRDQIKTWIQSSEIKDKKGYASGLCLYKPFTVNTIDFFQSFCVSGSEIGNLTFGPTCRIPNRSFFSRVEMEGRMVLVEGHLEAVEVAIAETKADTGALRKETTAIRQDIQAILKALEERNHNHHGKRQGESESSVNDNGGVPNGGGGRGGDGNQGGLSQWRKRVELPVFEGGEPWVWIGRAEKFFEVQKVAEEEKLELAFISMDGYAGSWFRFWREKTKSLSWDGLKRALGIRFGGGTRGTVYERLSTIRQSGPVEEYIRDFEVLVGQTTQIPEEQIMGYFLSGLREEVGDHVRPHDPPDLMTAMRVARDVEKLCTKTGGGWLAKNQSSWGKASGSVTRADPNRETTVRGGTAESVGSVNKDATQGRNKGLATSGGGDWNVRNLPYPEYLKRREEGRCFRCGGPFSPGHRCPERGLKMLIVVDEEEEVEGEEATETTLATMELSALSAGGLTPPKTMKLRGHIGQREVLVLIDSGASHNFINRRVVEELRMTVTKTQPYLVSLGDGQRRRIDGCCEKVALEIGETQVVERFYIFELGGVEVILGVEWLAKLGEVTVDWRLLTMKYRQGDRRVTIQGDPALERRVVGPGALKKIDEVATCVLVWELGLCETQTSSPKYSGLTEKQKQQMEDLLEQHDGVFTELEGLPPSRETVHQIHLKEGTGPINVRPYRYPHIMKDEIEQQVSEMLRSGVVRPSHSPYSSPVILVKKKDGSWRFCIDYRALNRATVPDKFPIPVIEELLDELGGLLIFLRWT</sequence>
<dbReference type="PANTHER" id="PTHR15503:SF22">
    <property type="entry name" value="TRANSPOSON TY3-I GAG POLYPROTEIN"/>
    <property type="match status" value="1"/>
</dbReference>
<evidence type="ECO:0000259" key="2">
    <source>
        <dbReference type="Pfam" id="PF04065"/>
    </source>
</evidence>
<name>A0AAQ3S3Z6_VIGMU</name>
<dbReference type="CDD" id="cd00303">
    <property type="entry name" value="retropepsin_like"/>
    <property type="match status" value="1"/>
</dbReference>
<accession>A0AAQ3S3Z6</accession>
<dbReference type="InterPro" id="IPR021109">
    <property type="entry name" value="Peptidase_aspartic_dom_sf"/>
</dbReference>
<evidence type="ECO:0000313" key="3">
    <source>
        <dbReference type="EMBL" id="WVZ14824.1"/>
    </source>
</evidence>
<feature type="compositionally biased region" description="Polar residues" evidence="1">
    <location>
        <begin position="453"/>
        <end position="465"/>
    </location>
</feature>
<feature type="compositionally biased region" description="Polar residues" evidence="1">
    <location>
        <begin position="424"/>
        <end position="435"/>
    </location>
</feature>